<dbReference type="RefSeq" id="WP_173283984.1">
    <property type="nucleotide sequence ID" value="NZ_CP054020.1"/>
</dbReference>
<dbReference type="Gene3D" id="3.40.50.620">
    <property type="entry name" value="HUPs"/>
    <property type="match status" value="1"/>
</dbReference>
<name>A0A7D4SXJ1_9GAMM</name>
<organism evidence="1 2">
    <name type="scientific">Thiomicrorhabdus xiamenensis</name>
    <dbReference type="NCBI Taxonomy" id="2739063"/>
    <lineage>
        <taxon>Bacteria</taxon>
        <taxon>Pseudomonadati</taxon>
        <taxon>Pseudomonadota</taxon>
        <taxon>Gammaproteobacteria</taxon>
        <taxon>Thiotrichales</taxon>
        <taxon>Piscirickettsiaceae</taxon>
        <taxon>Thiomicrorhabdus</taxon>
    </lineage>
</organism>
<accession>A0A7D4SXJ1</accession>
<dbReference type="EMBL" id="CP054020">
    <property type="protein sequence ID" value="QKI88384.1"/>
    <property type="molecule type" value="Genomic_DNA"/>
</dbReference>
<reference evidence="1 2" key="1">
    <citation type="submission" date="2020-05" db="EMBL/GenBank/DDBJ databases">
        <title>Thiomicrorhabdus sediminis sp.nov. and Thiomicrorhabdus xiamenensis sp.nov., novel sulfur-oxidizing bacteria isolated from coastal sediment.</title>
        <authorList>
            <person name="Liu X."/>
        </authorList>
    </citation>
    <scope>NUCLEOTIDE SEQUENCE [LARGE SCALE GENOMIC DNA]</scope>
    <source>
        <strain evidence="1 2">G2</strain>
    </source>
</reference>
<proteinExistence type="predicted"/>
<sequence length="256" mass="28469">MRVVSMINGSLLSEAASFYAFSYAQAVQLPFTALFVDNGRESEERVQQSVNALQELANANEVEFEFVRLEGEVVPQLQHYCQLYAVDTLFCATRRESHLRSFSENIVASGIETDIAVVKVKNVSHVRSAKRMMLVSSEYINPHVYAMWLGLLKVNEGSGRIYLSAEKAFAKASTKSGLKYQAAPFMQIATLSGIAAEKLEVINALKPMDPEALLRYLVENNIDLVVFRSGVYPAATLNRIGDHSSVNSITFYPWKG</sequence>
<dbReference type="InterPro" id="IPR014729">
    <property type="entry name" value="Rossmann-like_a/b/a_fold"/>
</dbReference>
<gene>
    <name evidence="1" type="ORF">HQN79_01745</name>
</gene>
<keyword evidence="2" id="KW-1185">Reference proteome</keyword>
<dbReference type="AlphaFoldDB" id="A0A7D4SXJ1"/>
<evidence type="ECO:0000313" key="1">
    <source>
        <dbReference type="EMBL" id="QKI88384.1"/>
    </source>
</evidence>
<dbReference type="KEGG" id="txa:HQN79_01745"/>
<evidence type="ECO:0000313" key="2">
    <source>
        <dbReference type="Proteomes" id="UP000504724"/>
    </source>
</evidence>
<dbReference type="Proteomes" id="UP000504724">
    <property type="component" value="Chromosome"/>
</dbReference>
<dbReference type="SUPFAM" id="SSF52402">
    <property type="entry name" value="Adenine nucleotide alpha hydrolases-like"/>
    <property type="match status" value="1"/>
</dbReference>
<protein>
    <submittedName>
        <fullName evidence="1">Universal stress protein</fullName>
    </submittedName>
</protein>